<sequence>MDKENIKKELIDKSNNILEKYSEPDVVESVSVMNMAAKTIFLGSLKVYNTEVIPNIIRDLEKDLKGYGELVVRDQKVTPCCSPSYTHISFNVTILN</sequence>
<dbReference type="OrthoDB" id="76707at2157"/>
<dbReference type="AlphaFoldDB" id="A0A315XPP1"/>
<gene>
    <name evidence="1" type="ORF">MBBTH_05400</name>
</gene>
<keyword evidence="2" id="KW-1185">Reference proteome</keyword>
<accession>A0A315XPP1</accession>
<proteinExistence type="predicted"/>
<comment type="caution">
    <text evidence="1">The sequence shown here is derived from an EMBL/GenBank/DDBJ whole genome shotgun (WGS) entry which is preliminary data.</text>
</comment>
<dbReference type="Proteomes" id="UP000251717">
    <property type="component" value="Unassembled WGS sequence"/>
</dbReference>
<organism evidence="1 2">
    <name type="scientific">Methanobrevibacter thaueri</name>
    <dbReference type="NCBI Taxonomy" id="190975"/>
    <lineage>
        <taxon>Archaea</taxon>
        <taxon>Methanobacteriati</taxon>
        <taxon>Methanobacteriota</taxon>
        <taxon>Methanomada group</taxon>
        <taxon>Methanobacteria</taxon>
        <taxon>Methanobacteriales</taxon>
        <taxon>Methanobacteriaceae</taxon>
        <taxon>Methanobrevibacter</taxon>
    </lineage>
</organism>
<evidence type="ECO:0000313" key="1">
    <source>
        <dbReference type="EMBL" id="PWB87953.1"/>
    </source>
</evidence>
<protein>
    <submittedName>
        <fullName evidence="1">Uncharacterized protein</fullName>
    </submittedName>
</protein>
<dbReference type="EMBL" id="MZGS01000016">
    <property type="protein sequence ID" value="PWB87953.1"/>
    <property type="molecule type" value="Genomic_DNA"/>
</dbReference>
<evidence type="ECO:0000313" key="2">
    <source>
        <dbReference type="Proteomes" id="UP000251717"/>
    </source>
</evidence>
<name>A0A315XPP1_9EURY</name>
<dbReference type="RefSeq" id="WP_116591514.1">
    <property type="nucleotide sequence ID" value="NZ_JBGUNC010000010.1"/>
</dbReference>
<reference evidence="1 2" key="1">
    <citation type="submission" date="2017-03" db="EMBL/GenBank/DDBJ databases">
        <title>Genome sequence of Methanobrevibacter thaueri.</title>
        <authorList>
            <person name="Poehlein A."/>
            <person name="Seedorf H."/>
            <person name="Daniel R."/>
        </authorList>
    </citation>
    <scope>NUCLEOTIDE SEQUENCE [LARGE SCALE GENOMIC DNA]</scope>
    <source>
        <strain evidence="1 2">DSM 11995</strain>
    </source>
</reference>